<comment type="cofactor">
    <cofactor evidence="15">
        <name>Zn(2+)</name>
        <dbReference type="ChEBI" id="CHEBI:29105"/>
    </cofactor>
</comment>
<dbReference type="NCBIfam" id="NF006506">
    <property type="entry name" value="PRK08942.1"/>
    <property type="match status" value="1"/>
</dbReference>
<feature type="binding site" evidence="13">
    <location>
        <begin position="8"/>
        <end position="10"/>
    </location>
    <ligand>
        <name>substrate</name>
    </ligand>
</feature>
<evidence type="ECO:0000256" key="7">
    <source>
        <dbReference type="ARBA" id="ARBA00022833"/>
    </source>
</evidence>
<comment type="subcellular location">
    <subcellularLocation>
        <location evidence="2 11">Cytoplasm</location>
    </subcellularLocation>
</comment>
<comment type="subunit">
    <text evidence="3">Monomer.</text>
</comment>
<keyword evidence="8 11" id="KW-0119">Carbohydrate metabolism</keyword>
<dbReference type="InterPro" id="IPR013954">
    <property type="entry name" value="PNK3P"/>
</dbReference>
<feature type="binding site" evidence="13">
    <location>
        <position position="127"/>
    </location>
    <ligand>
        <name>substrate</name>
    </ligand>
</feature>
<feature type="binding site" evidence="15">
    <location>
        <position position="91"/>
    </location>
    <ligand>
        <name>Zn(2+)</name>
        <dbReference type="ChEBI" id="CHEBI:29105"/>
    </ligand>
</feature>
<dbReference type="FunFam" id="3.40.50.1000:FF:000037">
    <property type="entry name" value="D,D-heptose 1,7-bisphosphate phosphatase"/>
    <property type="match status" value="1"/>
</dbReference>
<dbReference type="GO" id="GO:0005975">
    <property type="term" value="P:carbohydrate metabolic process"/>
    <property type="evidence" value="ECO:0007669"/>
    <property type="project" value="InterPro"/>
</dbReference>
<dbReference type="NCBIfam" id="TIGR01662">
    <property type="entry name" value="HAD-SF-IIIA"/>
    <property type="match status" value="1"/>
</dbReference>
<proteinExistence type="inferred from homology"/>
<dbReference type="GO" id="GO:0005737">
    <property type="term" value="C:cytoplasm"/>
    <property type="evidence" value="ECO:0007669"/>
    <property type="project" value="UniProtKB-SubCell"/>
</dbReference>
<dbReference type="NCBIfam" id="TIGR01656">
    <property type="entry name" value="Histidinol-ppas"/>
    <property type="match status" value="1"/>
</dbReference>
<dbReference type="CDD" id="cd07503">
    <property type="entry name" value="HAD_HisB-N"/>
    <property type="match status" value="1"/>
</dbReference>
<feature type="binding site" evidence="15">
    <location>
        <position position="99"/>
    </location>
    <ligand>
        <name>Zn(2+)</name>
        <dbReference type="ChEBI" id="CHEBI:29105"/>
    </ligand>
</feature>
<evidence type="ECO:0000256" key="13">
    <source>
        <dbReference type="PIRSR" id="PIRSR004682-2"/>
    </source>
</evidence>
<evidence type="ECO:0000256" key="4">
    <source>
        <dbReference type="ARBA" id="ARBA00022490"/>
    </source>
</evidence>
<dbReference type="RefSeq" id="WP_099343288.1">
    <property type="nucleotide sequence ID" value="NZ_CP032098.1"/>
</dbReference>
<evidence type="ECO:0000313" key="17">
    <source>
        <dbReference type="EMBL" id="PHO17239.1"/>
    </source>
</evidence>
<feature type="binding site" evidence="15">
    <location>
        <position position="126"/>
    </location>
    <ligand>
        <name>Mg(2+)</name>
        <dbReference type="ChEBI" id="CHEBI:18420"/>
    </ligand>
</feature>
<evidence type="ECO:0000256" key="1">
    <source>
        <dbReference type="ARBA" id="ARBA00001946"/>
    </source>
</evidence>
<feature type="site" description="Contributes to substrate recognition" evidence="14">
    <location>
        <position position="100"/>
    </location>
</feature>
<evidence type="ECO:0000313" key="16">
    <source>
        <dbReference type="EMBL" id="AXX91765.1"/>
    </source>
</evidence>
<feature type="binding site" evidence="15">
    <location>
        <position position="8"/>
    </location>
    <ligand>
        <name>Mg(2+)</name>
        <dbReference type="ChEBI" id="CHEBI:18420"/>
    </ligand>
</feature>
<evidence type="ECO:0000256" key="9">
    <source>
        <dbReference type="ARBA" id="ARBA00031828"/>
    </source>
</evidence>
<evidence type="ECO:0000256" key="10">
    <source>
        <dbReference type="ARBA" id="ARBA00061616"/>
    </source>
</evidence>
<gene>
    <name evidence="16" type="primary">gmhB</name>
    <name evidence="16" type="ORF">AMOL_0769</name>
    <name evidence="17" type="ORF">CPU12_11605</name>
</gene>
<dbReference type="Proteomes" id="UP000221222">
    <property type="component" value="Unassembled WGS sequence"/>
</dbReference>
<name>A0A2G1DFH4_9BACT</name>
<comment type="cofactor">
    <cofactor evidence="1 15">
        <name>Mg(2+)</name>
        <dbReference type="ChEBI" id="CHEBI:18420"/>
    </cofactor>
</comment>
<dbReference type="EMBL" id="CP032098">
    <property type="protein sequence ID" value="AXX91765.1"/>
    <property type="molecule type" value="Genomic_DNA"/>
</dbReference>
<keyword evidence="4 11" id="KW-0963">Cytoplasm</keyword>
<dbReference type="PANTHER" id="PTHR42891">
    <property type="entry name" value="D-GLYCERO-BETA-D-MANNO-HEPTOSE-1,7-BISPHOSPHATE 7-PHOSPHATASE"/>
    <property type="match status" value="1"/>
</dbReference>
<reference evidence="16 19" key="2">
    <citation type="submission" date="2018-08" db="EMBL/GenBank/DDBJ databases">
        <title>Complete genome of the Arcobacter molluscorum type strain LMG 25693.</title>
        <authorList>
            <person name="Miller W.G."/>
            <person name="Yee E."/>
            <person name="Bono J.L."/>
        </authorList>
    </citation>
    <scope>NUCLEOTIDE SEQUENCE [LARGE SCALE GENOMIC DNA]</scope>
    <source>
        <strain evidence="16 19">CECT 7696</strain>
    </source>
</reference>
<dbReference type="InterPro" id="IPR004446">
    <property type="entry name" value="Heptose_bisP_phosphatase"/>
</dbReference>
<dbReference type="GO" id="GO:0046872">
    <property type="term" value="F:metal ion binding"/>
    <property type="evidence" value="ECO:0007669"/>
    <property type="project" value="UniProtKB-KW"/>
</dbReference>
<evidence type="ECO:0000256" key="14">
    <source>
        <dbReference type="PIRSR" id="PIRSR004682-3"/>
    </source>
</evidence>
<dbReference type="InterPro" id="IPR036412">
    <property type="entry name" value="HAD-like_sf"/>
</dbReference>
<dbReference type="AlphaFoldDB" id="A0A2G1DFH4"/>
<dbReference type="SUPFAM" id="SSF56784">
    <property type="entry name" value="HAD-like"/>
    <property type="match status" value="1"/>
</dbReference>
<keyword evidence="6 11" id="KW-0378">Hydrolase</keyword>
<keyword evidence="7 15" id="KW-0862">Zinc</keyword>
<feature type="binding site" evidence="13">
    <location>
        <begin position="50"/>
        <end position="53"/>
    </location>
    <ligand>
        <name>substrate</name>
    </ligand>
</feature>
<feature type="active site" description="Proton donor" evidence="12">
    <location>
        <position position="10"/>
    </location>
</feature>
<keyword evidence="15" id="KW-0460">Magnesium</keyword>
<organism evidence="17 18">
    <name type="scientific">Malaciobacter molluscorum LMG 25693</name>
    <dbReference type="NCBI Taxonomy" id="870501"/>
    <lineage>
        <taxon>Bacteria</taxon>
        <taxon>Pseudomonadati</taxon>
        <taxon>Campylobacterota</taxon>
        <taxon>Epsilonproteobacteria</taxon>
        <taxon>Campylobacterales</taxon>
        <taxon>Arcobacteraceae</taxon>
        <taxon>Malaciobacter</taxon>
    </lineage>
</organism>
<sequence>MYKAFFLDRDGVINVDKSYVYKIEDFEFIDGVFATLKYIQSKGYKLFIITNQSGIGRGYYTIENFLELTSWMKAEFEKNEIKIEEVQYCPHAPEENCNCRKPKTGMIDNILKNYEIDLENSWFVGDKDSDIKCANSANIKNTVQVKSGQKFDENKSNAKYVLENIIELKKLV</sequence>
<dbReference type="NCBIfam" id="TIGR00213">
    <property type="entry name" value="GmhB_yaeD"/>
    <property type="match status" value="1"/>
</dbReference>
<dbReference type="KEGG" id="amol:AMOL_0769"/>
<evidence type="ECO:0000313" key="18">
    <source>
        <dbReference type="Proteomes" id="UP000221222"/>
    </source>
</evidence>
<dbReference type="Gene3D" id="3.40.50.1000">
    <property type="entry name" value="HAD superfamily/HAD-like"/>
    <property type="match status" value="1"/>
</dbReference>
<dbReference type="EMBL" id="NXFY01000021">
    <property type="protein sequence ID" value="PHO17239.1"/>
    <property type="molecule type" value="Genomic_DNA"/>
</dbReference>
<feature type="binding site" evidence="13">
    <location>
        <begin position="16"/>
        <end position="19"/>
    </location>
    <ligand>
        <name>substrate</name>
    </ligand>
</feature>
<dbReference type="InterPro" id="IPR023214">
    <property type="entry name" value="HAD_sf"/>
</dbReference>
<dbReference type="InterPro" id="IPR006543">
    <property type="entry name" value="Histidinol-phos"/>
</dbReference>
<evidence type="ECO:0000256" key="5">
    <source>
        <dbReference type="ARBA" id="ARBA00022723"/>
    </source>
</evidence>
<evidence type="ECO:0000313" key="19">
    <source>
        <dbReference type="Proteomes" id="UP000262712"/>
    </source>
</evidence>
<feature type="binding site" evidence="15">
    <location>
        <position position="89"/>
    </location>
    <ligand>
        <name>Zn(2+)</name>
        <dbReference type="ChEBI" id="CHEBI:29105"/>
    </ligand>
</feature>
<evidence type="ECO:0000256" key="8">
    <source>
        <dbReference type="ARBA" id="ARBA00023277"/>
    </source>
</evidence>
<accession>A0A2G1DFH4</accession>
<dbReference type="PANTHER" id="PTHR42891:SF1">
    <property type="entry name" value="D-GLYCERO-BETA-D-MANNO-HEPTOSE-1,7-BISPHOSPHATE 7-PHOSPHATASE"/>
    <property type="match status" value="1"/>
</dbReference>
<evidence type="ECO:0000256" key="11">
    <source>
        <dbReference type="PIRNR" id="PIRNR004682"/>
    </source>
</evidence>
<evidence type="ECO:0000256" key="15">
    <source>
        <dbReference type="PIRSR" id="PIRSR004682-4"/>
    </source>
</evidence>
<keyword evidence="18" id="KW-1185">Reference proteome</keyword>
<feature type="binding site" evidence="15">
    <location>
        <position position="10"/>
    </location>
    <ligand>
        <name>Mg(2+)</name>
        <dbReference type="ChEBI" id="CHEBI:18420"/>
    </ligand>
</feature>
<comment type="similarity">
    <text evidence="10 11">Belongs to the gmhB family.</text>
</comment>
<feature type="active site" description="Nucleophile" evidence="12">
    <location>
        <position position="8"/>
    </location>
</feature>
<evidence type="ECO:0000256" key="3">
    <source>
        <dbReference type="ARBA" id="ARBA00011245"/>
    </source>
</evidence>
<dbReference type="PIRSF" id="PIRSF004682">
    <property type="entry name" value="GmhB"/>
    <property type="match status" value="1"/>
</dbReference>
<dbReference type="InterPro" id="IPR006549">
    <property type="entry name" value="HAD-SF_hydro_IIIA"/>
</dbReference>
<feature type="binding site" evidence="15">
    <location>
        <position position="97"/>
    </location>
    <ligand>
        <name>Zn(2+)</name>
        <dbReference type="ChEBI" id="CHEBI:29105"/>
    </ligand>
</feature>
<dbReference type="EC" id="3.1.3.-" evidence="11"/>
<keyword evidence="5 15" id="KW-0479">Metal-binding</keyword>
<evidence type="ECO:0000256" key="2">
    <source>
        <dbReference type="ARBA" id="ARBA00004496"/>
    </source>
</evidence>
<feature type="site" description="Stabilizes the phosphoryl group" evidence="14">
    <location>
        <position position="50"/>
    </location>
</feature>
<reference evidence="17 18" key="1">
    <citation type="submission" date="2017-09" db="EMBL/GenBank/DDBJ databases">
        <title>Arcobacter canalis sp. nov., a new species isolated from a water canal contaminated with urban sewage.</title>
        <authorList>
            <person name="Perez-Cataluna A."/>
            <person name="Salas-Masso N."/>
            <person name="Figueras M.J."/>
        </authorList>
    </citation>
    <scope>NUCLEOTIDE SEQUENCE [LARGE SCALE GENOMIC DNA]</scope>
    <source>
        <strain evidence="17 18">F98-3</strain>
    </source>
</reference>
<dbReference type="Proteomes" id="UP000262712">
    <property type="component" value="Chromosome"/>
</dbReference>
<dbReference type="GO" id="GO:0016791">
    <property type="term" value="F:phosphatase activity"/>
    <property type="evidence" value="ECO:0007669"/>
    <property type="project" value="InterPro"/>
</dbReference>
<feature type="binding site" evidence="15">
    <location>
        <position position="127"/>
    </location>
    <ligand>
        <name>Mg(2+)</name>
        <dbReference type="ChEBI" id="CHEBI:18420"/>
    </ligand>
</feature>
<feature type="site" description="Stabilizes the phosphoryl group" evidence="14">
    <location>
        <position position="101"/>
    </location>
</feature>
<dbReference type="Pfam" id="PF08645">
    <property type="entry name" value="PNK3P"/>
    <property type="match status" value="1"/>
</dbReference>
<evidence type="ECO:0000256" key="12">
    <source>
        <dbReference type="PIRSR" id="PIRSR004682-1"/>
    </source>
</evidence>
<feature type="binding site" evidence="13">
    <location>
        <begin position="100"/>
        <end position="101"/>
    </location>
    <ligand>
        <name>substrate</name>
    </ligand>
</feature>
<protein>
    <recommendedName>
        <fullName evidence="9 11">D,D-heptose 1,7-bisphosphate phosphatase</fullName>
        <ecNumber evidence="11">3.1.3.-</ecNumber>
    </recommendedName>
</protein>
<evidence type="ECO:0000256" key="6">
    <source>
        <dbReference type="ARBA" id="ARBA00022801"/>
    </source>
</evidence>